<sequence>MVSLRKSGVHFCGGSLINNQWVLTAAHCISGKTTSSMHVYLGKWRRYETDQNEITRTVIDIIPHPSYNNRTSDNDIALLQLSATVQYTVYIKPICLADQNSNFPRGTRSWVTGWGRIGVSGTGGISGRTTVSVPLPAPGILQEVELQVYSNEKCSKRCQGPITPNMICAGTRSGGKGTFYGDSGGPLMSKQCSVWVQAGVVSHGYGCAQPKIPGVFIRVSEYKQWITDNIGGNLPGFVLFDPTCLLRKVLNKVFCCFG</sequence>
<evidence type="ECO:0000313" key="1">
    <source>
        <dbReference type="Proteomes" id="UP000000437"/>
    </source>
</evidence>
<protein>
    <submittedName>
        <fullName evidence="2">Trypsin-3 isoform X2</fullName>
    </submittedName>
</protein>
<accession>A0AC58IYI4</accession>
<proteinExistence type="predicted"/>
<keyword evidence="1" id="KW-1185">Reference proteome</keyword>
<dbReference type="Proteomes" id="UP000000437">
    <property type="component" value="Chromosome 25"/>
</dbReference>
<organism evidence="1 2">
    <name type="scientific">Danio rerio</name>
    <name type="common">Zebrafish</name>
    <name type="synonym">Brachydanio rerio</name>
    <dbReference type="NCBI Taxonomy" id="7955"/>
    <lineage>
        <taxon>Eukaryota</taxon>
        <taxon>Metazoa</taxon>
        <taxon>Chordata</taxon>
        <taxon>Craniata</taxon>
        <taxon>Vertebrata</taxon>
        <taxon>Euteleostomi</taxon>
        <taxon>Actinopterygii</taxon>
        <taxon>Neopterygii</taxon>
        <taxon>Teleostei</taxon>
        <taxon>Ostariophysi</taxon>
        <taxon>Cypriniformes</taxon>
        <taxon>Danionidae</taxon>
        <taxon>Danioninae</taxon>
        <taxon>Danio</taxon>
    </lineage>
</organism>
<gene>
    <name evidence="2" type="primary">LOC100535114</name>
</gene>
<name>A0AC58IYI4_DANRE</name>
<evidence type="ECO:0000313" key="2">
    <source>
        <dbReference type="RefSeq" id="XP_073799292.1"/>
    </source>
</evidence>
<dbReference type="RefSeq" id="XP_073799292.1">
    <property type="nucleotide sequence ID" value="XM_073943191.1"/>
</dbReference>
<reference evidence="2" key="1">
    <citation type="submission" date="2025-08" db="UniProtKB">
        <authorList>
            <consortium name="RefSeq"/>
        </authorList>
    </citation>
    <scope>IDENTIFICATION</scope>
    <source>
        <strain evidence="2">Tuebingen</strain>
        <tissue evidence="2">Fibroblasts and whole tissue</tissue>
    </source>
</reference>